<dbReference type="Proteomes" id="UP000805193">
    <property type="component" value="Unassembled WGS sequence"/>
</dbReference>
<comment type="caution">
    <text evidence="1">The sequence shown here is derived from an EMBL/GenBank/DDBJ whole genome shotgun (WGS) entry which is preliminary data.</text>
</comment>
<keyword evidence="2" id="KW-1185">Reference proteome</keyword>
<name>A0AC60QQG8_IXOPE</name>
<evidence type="ECO:0000313" key="2">
    <source>
        <dbReference type="Proteomes" id="UP000805193"/>
    </source>
</evidence>
<accession>A0AC60QQG8</accession>
<sequence length="185" mass="20123">MDVSGTPCGPLAVMGDPFQRAGGGAAWLSDHHHPVVEQLTRRIAAATGLSTSSAEHLQVVNYGVGGHYSPHFDFSAKDKPLRGWDAFAGQRQATWLVYLSSVERGGSTLFKRLRVRVQPEAGMALFWHNLPPGSSNSLPSCSVHRSVGDERTEHGACPVLVGSKWIATKWIHEAGQARIRYDWPG</sequence>
<gene>
    <name evidence="1" type="ORF">HPB47_017976</name>
</gene>
<organism evidence="1 2">
    <name type="scientific">Ixodes persulcatus</name>
    <name type="common">Taiga tick</name>
    <dbReference type="NCBI Taxonomy" id="34615"/>
    <lineage>
        <taxon>Eukaryota</taxon>
        <taxon>Metazoa</taxon>
        <taxon>Ecdysozoa</taxon>
        <taxon>Arthropoda</taxon>
        <taxon>Chelicerata</taxon>
        <taxon>Arachnida</taxon>
        <taxon>Acari</taxon>
        <taxon>Parasitiformes</taxon>
        <taxon>Ixodida</taxon>
        <taxon>Ixodoidea</taxon>
        <taxon>Ixodidae</taxon>
        <taxon>Ixodinae</taxon>
        <taxon>Ixodes</taxon>
    </lineage>
</organism>
<protein>
    <submittedName>
        <fullName evidence="1">Uncharacterized protein</fullName>
    </submittedName>
</protein>
<reference evidence="1 2" key="1">
    <citation type="journal article" date="2020" name="Cell">
        <title>Large-Scale Comparative Analyses of Tick Genomes Elucidate Their Genetic Diversity and Vector Capacities.</title>
        <authorList>
            <consortium name="Tick Genome and Microbiome Consortium (TIGMIC)"/>
            <person name="Jia N."/>
            <person name="Wang J."/>
            <person name="Shi W."/>
            <person name="Du L."/>
            <person name="Sun Y."/>
            <person name="Zhan W."/>
            <person name="Jiang J.F."/>
            <person name="Wang Q."/>
            <person name="Zhang B."/>
            <person name="Ji P."/>
            <person name="Bell-Sakyi L."/>
            <person name="Cui X.M."/>
            <person name="Yuan T.T."/>
            <person name="Jiang B.G."/>
            <person name="Yang W.F."/>
            <person name="Lam T.T."/>
            <person name="Chang Q.C."/>
            <person name="Ding S.J."/>
            <person name="Wang X.J."/>
            <person name="Zhu J.G."/>
            <person name="Ruan X.D."/>
            <person name="Zhao L."/>
            <person name="Wei J.T."/>
            <person name="Ye R.Z."/>
            <person name="Que T.C."/>
            <person name="Du C.H."/>
            <person name="Zhou Y.H."/>
            <person name="Cheng J.X."/>
            <person name="Dai P.F."/>
            <person name="Guo W.B."/>
            <person name="Han X.H."/>
            <person name="Huang E.J."/>
            <person name="Li L.F."/>
            <person name="Wei W."/>
            <person name="Gao Y.C."/>
            <person name="Liu J.Z."/>
            <person name="Shao H.Z."/>
            <person name="Wang X."/>
            <person name="Wang C.C."/>
            <person name="Yang T.C."/>
            <person name="Huo Q.B."/>
            <person name="Li W."/>
            <person name="Chen H.Y."/>
            <person name="Chen S.E."/>
            <person name="Zhou L.G."/>
            <person name="Ni X.B."/>
            <person name="Tian J.H."/>
            <person name="Sheng Y."/>
            <person name="Liu T."/>
            <person name="Pan Y.S."/>
            <person name="Xia L.Y."/>
            <person name="Li J."/>
            <person name="Zhao F."/>
            <person name="Cao W.C."/>
        </authorList>
    </citation>
    <scope>NUCLEOTIDE SEQUENCE [LARGE SCALE GENOMIC DNA]</scope>
    <source>
        <strain evidence="1">Iper-2018</strain>
    </source>
</reference>
<evidence type="ECO:0000313" key="1">
    <source>
        <dbReference type="EMBL" id="KAG0436384.1"/>
    </source>
</evidence>
<dbReference type="EMBL" id="JABSTQ010006986">
    <property type="protein sequence ID" value="KAG0436384.1"/>
    <property type="molecule type" value="Genomic_DNA"/>
</dbReference>
<proteinExistence type="predicted"/>